<dbReference type="PANTHER" id="PTHR42938:SF25">
    <property type="entry name" value="D-ISOMER SPECIFIC 2-HYDROXYACID DEHYDROGENASE FAMILY PROTEIN"/>
    <property type="match status" value="1"/>
</dbReference>
<dbReference type="PANTHER" id="PTHR42938">
    <property type="entry name" value="FORMATE DEHYDROGENASE 1"/>
    <property type="match status" value="1"/>
</dbReference>
<evidence type="ECO:0000256" key="1">
    <source>
        <dbReference type="ARBA" id="ARBA00023002"/>
    </source>
</evidence>
<sequence>MKKIKVFVAGIHFVGIQNYINECLDVLEFEFIPESALEYRIHECDVLIPAMSKIDANLIEKAQNLKLIHQWGAGLDGVDIVAATKKGIYVANVPTANTGNAESVAEWSIMAAIALARGFPYIQNNVYNAVGWGCPVGISLIGKKALIIGFGGIGRAIAQRLKSFGVHIWAIKQNLDNKLVEQYKLEAIGRPDNLEKYLPLVDYVFLALPLNKETQNLINSNNIFKFKKGAFLINPSRGDIVEKQALIDALNKNHLGGVALDVFWKEPPDKEDFFDMKNVIVTPHIAGVTDVSYKAIAFYVCENIKRVFEGKKPLNCVNC</sequence>
<dbReference type="SUPFAM" id="SSF51735">
    <property type="entry name" value="NAD(P)-binding Rossmann-fold domains"/>
    <property type="match status" value="1"/>
</dbReference>
<dbReference type="Pfam" id="PF00389">
    <property type="entry name" value="2-Hacid_dh"/>
    <property type="match status" value="1"/>
</dbReference>
<gene>
    <name evidence="5" type="ORF">SAMN05660835_00233</name>
</gene>
<evidence type="ECO:0000256" key="2">
    <source>
        <dbReference type="RuleBase" id="RU003719"/>
    </source>
</evidence>
<protein>
    <submittedName>
        <fullName evidence="5">Phosphoglycerate dehydrogenase</fullName>
    </submittedName>
</protein>
<dbReference type="Gene3D" id="3.40.50.720">
    <property type="entry name" value="NAD(P)-binding Rossmann-like Domain"/>
    <property type="match status" value="2"/>
</dbReference>
<dbReference type="Proteomes" id="UP000199411">
    <property type="component" value="Unassembled WGS sequence"/>
</dbReference>
<feature type="domain" description="D-isomer specific 2-hydroxyacid dehydrogenase catalytic" evidence="3">
    <location>
        <begin position="25"/>
        <end position="318"/>
    </location>
</feature>
<keyword evidence="1 2" id="KW-0560">Oxidoreductase</keyword>
<name>A0A1G6I765_9BACT</name>
<dbReference type="RefSeq" id="WP_092127580.1">
    <property type="nucleotide sequence ID" value="NZ_FMYU01000001.1"/>
</dbReference>
<dbReference type="EMBL" id="FMYU01000001">
    <property type="protein sequence ID" value="SDC02290.1"/>
    <property type="molecule type" value="Genomic_DNA"/>
</dbReference>
<evidence type="ECO:0000313" key="5">
    <source>
        <dbReference type="EMBL" id="SDC02290.1"/>
    </source>
</evidence>
<dbReference type="InterPro" id="IPR006140">
    <property type="entry name" value="D-isomer_DH_NAD-bd"/>
</dbReference>
<dbReference type="SUPFAM" id="SSF52283">
    <property type="entry name" value="Formate/glycerate dehydrogenase catalytic domain-like"/>
    <property type="match status" value="1"/>
</dbReference>
<dbReference type="PROSITE" id="PS00671">
    <property type="entry name" value="D_2_HYDROXYACID_DH_3"/>
    <property type="match status" value="1"/>
</dbReference>
<reference evidence="6" key="1">
    <citation type="submission" date="2016-10" db="EMBL/GenBank/DDBJ databases">
        <authorList>
            <person name="Varghese N."/>
            <person name="Submissions S."/>
        </authorList>
    </citation>
    <scope>NUCLEOTIDE SEQUENCE [LARGE SCALE GENOMIC DNA]</scope>
    <source>
        <strain evidence="6">DSM 8415</strain>
    </source>
</reference>
<dbReference type="Pfam" id="PF02826">
    <property type="entry name" value="2-Hacid_dh_C"/>
    <property type="match status" value="1"/>
</dbReference>
<dbReference type="InterPro" id="IPR029753">
    <property type="entry name" value="D-isomer_DH_CS"/>
</dbReference>
<dbReference type="InterPro" id="IPR036291">
    <property type="entry name" value="NAD(P)-bd_dom_sf"/>
</dbReference>
<evidence type="ECO:0000313" key="6">
    <source>
        <dbReference type="Proteomes" id="UP000199411"/>
    </source>
</evidence>
<evidence type="ECO:0000259" key="4">
    <source>
        <dbReference type="Pfam" id="PF02826"/>
    </source>
</evidence>
<comment type="similarity">
    <text evidence="2">Belongs to the D-isomer specific 2-hydroxyacid dehydrogenase family.</text>
</comment>
<evidence type="ECO:0000259" key="3">
    <source>
        <dbReference type="Pfam" id="PF00389"/>
    </source>
</evidence>
<accession>A0A1G6I765</accession>
<dbReference type="InterPro" id="IPR006139">
    <property type="entry name" value="D-isomer_2_OHA_DH_cat_dom"/>
</dbReference>
<feature type="domain" description="D-isomer specific 2-hydroxyacid dehydrogenase NAD-binding" evidence="4">
    <location>
        <begin position="110"/>
        <end position="286"/>
    </location>
</feature>
<proteinExistence type="inferred from homology"/>
<dbReference type="GO" id="GO:0004617">
    <property type="term" value="F:phosphoglycerate dehydrogenase activity"/>
    <property type="evidence" value="ECO:0007669"/>
    <property type="project" value="TreeGrafter"/>
</dbReference>
<dbReference type="AlphaFoldDB" id="A0A1G6I765"/>
<organism evidence="5 6">
    <name type="scientific">Desulfurella multipotens</name>
    <dbReference type="NCBI Taxonomy" id="79269"/>
    <lineage>
        <taxon>Bacteria</taxon>
        <taxon>Pseudomonadati</taxon>
        <taxon>Campylobacterota</taxon>
        <taxon>Desulfurellia</taxon>
        <taxon>Desulfurellales</taxon>
        <taxon>Desulfurellaceae</taxon>
        <taxon>Desulfurella</taxon>
    </lineage>
</organism>
<dbReference type="GO" id="GO:0051287">
    <property type="term" value="F:NAD binding"/>
    <property type="evidence" value="ECO:0007669"/>
    <property type="project" value="InterPro"/>
</dbReference>
<dbReference type="OrthoDB" id="9793626at2"/>
<keyword evidence="6" id="KW-1185">Reference proteome</keyword>
<dbReference type="CDD" id="cd12175">
    <property type="entry name" value="2-Hacid_dh_11"/>
    <property type="match status" value="1"/>
</dbReference>